<keyword evidence="3" id="KW-1185">Reference proteome</keyword>
<feature type="chain" id="PRO_5014339685" description="Hydrophobin" evidence="1">
    <location>
        <begin position="19"/>
        <end position="152"/>
    </location>
</feature>
<accession>A0A2J6RVJ1</accession>
<evidence type="ECO:0000256" key="1">
    <source>
        <dbReference type="SAM" id="SignalP"/>
    </source>
</evidence>
<dbReference type="Proteomes" id="UP000235786">
    <property type="component" value="Unassembled WGS sequence"/>
</dbReference>
<protein>
    <recommendedName>
        <fullName evidence="4">Hydrophobin</fullName>
    </recommendedName>
</protein>
<gene>
    <name evidence="2" type="ORF">L207DRAFT_581182</name>
</gene>
<name>A0A2J6RVJ1_HYAVF</name>
<dbReference type="AlphaFoldDB" id="A0A2J6RVJ1"/>
<dbReference type="EMBL" id="KZ613943">
    <property type="protein sequence ID" value="PMD42524.1"/>
    <property type="molecule type" value="Genomic_DNA"/>
</dbReference>
<reference evidence="2 3" key="1">
    <citation type="submission" date="2016-04" db="EMBL/GenBank/DDBJ databases">
        <title>A degradative enzymes factory behind the ericoid mycorrhizal symbiosis.</title>
        <authorList>
            <consortium name="DOE Joint Genome Institute"/>
            <person name="Martino E."/>
            <person name="Morin E."/>
            <person name="Grelet G."/>
            <person name="Kuo A."/>
            <person name="Kohler A."/>
            <person name="Daghino S."/>
            <person name="Barry K."/>
            <person name="Choi C."/>
            <person name="Cichocki N."/>
            <person name="Clum A."/>
            <person name="Copeland A."/>
            <person name="Hainaut M."/>
            <person name="Haridas S."/>
            <person name="Labutti K."/>
            <person name="Lindquist E."/>
            <person name="Lipzen A."/>
            <person name="Khouja H.-R."/>
            <person name="Murat C."/>
            <person name="Ohm R."/>
            <person name="Olson A."/>
            <person name="Spatafora J."/>
            <person name="Veneault-Fourrey C."/>
            <person name="Henrissat B."/>
            <person name="Grigoriev I."/>
            <person name="Martin F."/>
            <person name="Perotto S."/>
        </authorList>
    </citation>
    <scope>NUCLEOTIDE SEQUENCE [LARGE SCALE GENOMIC DNA]</scope>
    <source>
        <strain evidence="2 3">F</strain>
    </source>
</reference>
<evidence type="ECO:0000313" key="3">
    <source>
        <dbReference type="Proteomes" id="UP000235786"/>
    </source>
</evidence>
<feature type="signal peptide" evidence="1">
    <location>
        <begin position="1"/>
        <end position="18"/>
    </location>
</feature>
<sequence>MHFSKVFAVVSLSVVATALPNTPPQQKTNCPSETHKLYCCKSTEVFDLSDPKNRDRANSLLNQPTGDSGSLVGGVPVLNNILSGVAQTVQADVPVKVPIGLGCTLDFTNCESPACCIMGSTTTTDTSSNSGLLSGTLKNGVNIPNLQFCQLL</sequence>
<evidence type="ECO:0000313" key="2">
    <source>
        <dbReference type="EMBL" id="PMD42524.1"/>
    </source>
</evidence>
<evidence type="ECO:0008006" key="4">
    <source>
        <dbReference type="Google" id="ProtNLM"/>
    </source>
</evidence>
<keyword evidence="1" id="KW-0732">Signal</keyword>
<organism evidence="2 3">
    <name type="scientific">Hyaloscypha variabilis (strain UAMH 11265 / GT02V1 / F)</name>
    <name type="common">Meliniomyces variabilis</name>
    <dbReference type="NCBI Taxonomy" id="1149755"/>
    <lineage>
        <taxon>Eukaryota</taxon>
        <taxon>Fungi</taxon>
        <taxon>Dikarya</taxon>
        <taxon>Ascomycota</taxon>
        <taxon>Pezizomycotina</taxon>
        <taxon>Leotiomycetes</taxon>
        <taxon>Helotiales</taxon>
        <taxon>Hyaloscyphaceae</taxon>
        <taxon>Hyaloscypha</taxon>
        <taxon>Hyaloscypha variabilis</taxon>
    </lineage>
</organism>
<proteinExistence type="predicted"/>